<feature type="compositionally biased region" description="Basic and acidic residues" evidence="1">
    <location>
        <begin position="422"/>
        <end position="443"/>
    </location>
</feature>
<feature type="region of interest" description="Disordered" evidence="1">
    <location>
        <begin position="115"/>
        <end position="144"/>
    </location>
</feature>
<dbReference type="InterPro" id="IPR018289">
    <property type="entry name" value="MULE_transposase_dom"/>
</dbReference>
<comment type="caution">
    <text evidence="3">The sequence shown here is derived from an EMBL/GenBank/DDBJ whole genome shotgun (WGS) entry which is preliminary data.</text>
</comment>
<dbReference type="PANTHER" id="PTHR31973">
    <property type="entry name" value="POLYPROTEIN, PUTATIVE-RELATED"/>
    <property type="match status" value="1"/>
</dbReference>
<name>A0A8S9RF98_BRACR</name>
<reference evidence="3" key="1">
    <citation type="submission" date="2019-12" db="EMBL/GenBank/DDBJ databases">
        <title>Genome sequencing and annotation of Brassica cretica.</title>
        <authorList>
            <person name="Studholme D.J."/>
            <person name="Sarris P."/>
        </authorList>
    </citation>
    <scope>NUCLEOTIDE SEQUENCE</scope>
    <source>
        <strain evidence="3">PFS-109/04</strain>
        <tissue evidence="3">Leaf</tissue>
    </source>
</reference>
<protein>
    <recommendedName>
        <fullName evidence="2">MULE transposase domain-containing protein</fullName>
    </recommendedName>
</protein>
<feature type="region of interest" description="Disordered" evidence="1">
    <location>
        <begin position="421"/>
        <end position="467"/>
    </location>
</feature>
<feature type="domain" description="MULE transposase" evidence="2">
    <location>
        <begin position="312"/>
        <end position="406"/>
    </location>
</feature>
<organism evidence="3 4">
    <name type="scientific">Brassica cretica</name>
    <name type="common">Mustard</name>
    <dbReference type="NCBI Taxonomy" id="69181"/>
    <lineage>
        <taxon>Eukaryota</taxon>
        <taxon>Viridiplantae</taxon>
        <taxon>Streptophyta</taxon>
        <taxon>Embryophyta</taxon>
        <taxon>Tracheophyta</taxon>
        <taxon>Spermatophyta</taxon>
        <taxon>Magnoliopsida</taxon>
        <taxon>eudicotyledons</taxon>
        <taxon>Gunneridae</taxon>
        <taxon>Pentapetalae</taxon>
        <taxon>rosids</taxon>
        <taxon>malvids</taxon>
        <taxon>Brassicales</taxon>
        <taxon>Brassicaceae</taxon>
        <taxon>Brassiceae</taxon>
        <taxon>Brassica</taxon>
    </lineage>
</organism>
<evidence type="ECO:0000259" key="2">
    <source>
        <dbReference type="Pfam" id="PF10551"/>
    </source>
</evidence>
<proteinExistence type="predicted"/>
<evidence type="ECO:0000313" key="4">
    <source>
        <dbReference type="Proteomes" id="UP000712600"/>
    </source>
</evidence>
<dbReference type="EMBL" id="QGKX02000095">
    <property type="protein sequence ID" value="KAF3571510.1"/>
    <property type="molecule type" value="Genomic_DNA"/>
</dbReference>
<dbReference type="AlphaFoldDB" id="A0A8S9RF98"/>
<feature type="compositionally biased region" description="Basic and acidic residues" evidence="1">
    <location>
        <begin position="115"/>
        <end position="125"/>
    </location>
</feature>
<gene>
    <name evidence="3" type="ORF">F2Q69_00060478</name>
</gene>
<feature type="compositionally biased region" description="Basic and acidic residues" evidence="1">
    <location>
        <begin position="457"/>
        <end position="467"/>
    </location>
</feature>
<evidence type="ECO:0000313" key="3">
    <source>
        <dbReference type="EMBL" id="KAF3571510.1"/>
    </source>
</evidence>
<evidence type="ECO:0000256" key="1">
    <source>
        <dbReference type="SAM" id="MobiDB-lite"/>
    </source>
</evidence>
<dbReference type="Pfam" id="PF10551">
    <property type="entry name" value="MULE"/>
    <property type="match status" value="1"/>
</dbReference>
<dbReference type="Proteomes" id="UP000712600">
    <property type="component" value="Unassembled WGS sequence"/>
</dbReference>
<dbReference type="PANTHER" id="PTHR31973:SF195">
    <property type="entry name" value="MUDR FAMILY TRANSPOSASE"/>
    <property type="match status" value="1"/>
</dbReference>
<sequence length="467" mass="52709">MVTLETTTPLEKLKRIVCEDYGVDHIVLNTEFSYSMVNQRGNPPIIITNDRQLSNFVAYAKKDSSTILCVTFYGLGVNKKERVNIDLNKEPCDSSNVEDEEVPEVTRADFVKPSKESCDTRKDDVAADSSGDAGLRIENNGDSEKDGRAWRGDFVKKDQVFRSKEVLKATMEILAMKNNFDYTVFKYTRKWWYILCKDALCNWTVHAKGIDGSTYFMINQCEGRHSCAPSKKRKFGKTALARTIGTLIQHRFAARGIPDRSYVKIPAYLHMIKEANHGMHTHYETNEKEKFMYLFMSFGQSVREFYNAMRRIIVVDGTFLKNKYKGVLLVATAVDCNSNLYPIAFGVVDSENDDSWGWFFRQLKVVIADCQDLAFVSDRNASISKAIGTVYPQSAHGICIHHLLTNVEPCDSSNVEDEEVPEITRADFVKPSKESCDTRKDDVAADGSGDAGLRIKNNGDSEKDGRA</sequence>
<accession>A0A8S9RF98</accession>